<gene>
    <name evidence="2" type="ORF">RSE6_03285</name>
</gene>
<keyword evidence="1" id="KW-0732">Signal</keyword>
<evidence type="ECO:0000313" key="3">
    <source>
        <dbReference type="Proteomes" id="UP000177625"/>
    </source>
</evidence>
<feature type="chain" id="PRO_5009447850" evidence="1">
    <location>
        <begin position="26"/>
        <end position="101"/>
    </location>
</feature>
<reference evidence="3" key="1">
    <citation type="submission" date="2016-03" db="EMBL/GenBank/DDBJ databases">
        <authorList>
            <person name="Guldener U."/>
        </authorList>
    </citation>
    <scope>NUCLEOTIDE SEQUENCE [LARGE SCALE GENOMIC DNA]</scope>
</reference>
<evidence type="ECO:0000313" key="2">
    <source>
        <dbReference type="EMBL" id="CZT43276.1"/>
    </source>
</evidence>
<dbReference type="AlphaFoldDB" id="A0A1E1M2E1"/>
<keyword evidence="3" id="KW-1185">Reference proteome</keyword>
<dbReference type="EMBL" id="FJVC01000118">
    <property type="protein sequence ID" value="CZT43276.1"/>
    <property type="molecule type" value="Genomic_DNA"/>
</dbReference>
<accession>A0A1E1M2E1</accession>
<dbReference type="Proteomes" id="UP000177625">
    <property type="component" value="Unassembled WGS sequence"/>
</dbReference>
<name>A0A1E1M2E1_RHYSE</name>
<evidence type="ECO:0000256" key="1">
    <source>
        <dbReference type="SAM" id="SignalP"/>
    </source>
</evidence>
<organism evidence="2 3">
    <name type="scientific">Rhynchosporium secalis</name>
    <name type="common">Barley scald fungus</name>
    <dbReference type="NCBI Taxonomy" id="38038"/>
    <lineage>
        <taxon>Eukaryota</taxon>
        <taxon>Fungi</taxon>
        <taxon>Dikarya</taxon>
        <taxon>Ascomycota</taxon>
        <taxon>Pezizomycotina</taxon>
        <taxon>Leotiomycetes</taxon>
        <taxon>Helotiales</taxon>
        <taxon>Ploettnerulaceae</taxon>
        <taxon>Rhynchosporium</taxon>
    </lineage>
</organism>
<feature type="signal peptide" evidence="1">
    <location>
        <begin position="1"/>
        <end position="25"/>
    </location>
</feature>
<protein>
    <submittedName>
        <fullName evidence="2">Uncharacterized protein</fullName>
    </submittedName>
</protein>
<sequence length="101" mass="11486">MQCGPARVLLLLLLLLLQFFCLGPGSRDPQPHQLLSGSLNPPVPKHGHTPQRTRINTLHHWMHHLLYERQKKLFGVWYGIAPACKLGLVELGRNAREPAWV</sequence>
<proteinExistence type="predicted"/>